<dbReference type="SUPFAM" id="SSF50715">
    <property type="entry name" value="Ribosomal protein L25-like"/>
    <property type="match status" value="1"/>
</dbReference>
<evidence type="ECO:0000256" key="3">
    <source>
        <dbReference type="ARBA" id="ARBA00022980"/>
    </source>
</evidence>
<dbReference type="GO" id="GO:0003735">
    <property type="term" value="F:structural constituent of ribosome"/>
    <property type="evidence" value="ECO:0007669"/>
    <property type="project" value="InterPro"/>
</dbReference>
<organism evidence="9 10">
    <name type="scientific">Sinimarinibacterium flocculans</name>
    <dbReference type="NCBI Taxonomy" id="985250"/>
    <lineage>
        <taxon>Bacteria</taxon>
        <taxon>Pseudomonadati</taxon>
        <taxon>Pseudomonadota</taxon>
        <taxon>Gammaproteobacteria</taxon>
        <taxon>Nevskiales</taxon>
        <taxon>Nevskiaceae</taxon>
        <taxon>Sinimarinibacterium</taxon>
    </lineage>
</organism>
<keyword evidence="4 5" id="KW-0687">Ribonucleoprotein</keyword>
<evidence type="ECO:0000313" key="10">
    <source>
        <dbReference type="Proteomes" id="UP000248330"/>
    </source>
</evidence>
<dbReference type="NCBIfam" id="NF004130">
    <property type="entry name" value="PRK05618.1-5"/>
    <property type="match status" value="1"/>
</dbReference>
<dbReference type="AlphaFoldDB" id="A0A318EJM3"/>
<dbReference type="EMBL" id="QICN01000001">
    <property type="protein sequence ID" value="PXV71084.1"/>
    <property type="molecule type" value="Genomic_DNA"/>
</dbReference>
<dbReference type="PANTHER" id="PTHR33284:SF1">
    <property type="entry name" value="RIBOSOMAL PROTEIN L25_GLN-TRNA SYNTHETASE, ANTI-CODON-BINDING DOMAIN-CONTAINING PROTEIN"/>
    <property type="match status" value="1"/>
</dbReference>
<keyword evidence="3 5" id="KW-0689">Ribosomal protein</keyword>
<reference evidence="9 10" key="1">
    <citation type="submission" date="2018-04" db="EMBL/GenBank/DDBJ databases">
        <title>Genomic Encyclopedia of Type Strains, Phase IV (KMG-IV): sequencing the most valuable type-strain genomes for metagenomic binning, comparative biology and taxonomic classification.</title>
        <authorList>
            <person name="Goeker M."/>
        </authorList>
    </citation>
    <scope>NUCLEOTIDE SEQUENCE [LARGE SCALE GENOMIC DNA]</scope>
    <source>
        <strain evidence="9 10">DSM 104150</strain>
    </source>
</reference>
<evidence type="ECO:0000256" key="1">
    <source>
        <dbReference type="ARBA" id="ARBA00022730"/>
    </source>
</evidence>
<dbReference type="NCBIfam" id="TIGR00731">
    <property type="entry name" value="bL25_bact_ctc"/>
    <property type="match status" value="1"/>
</dbReference>
<accession>A0A318EJM3</accession>
<dbReference type="InterPro" id="IPR001021">
    <property type="entry name" value="Ribosomal_bL25_long"/>
</dbReference>
<keyword evidence="2 5" id="KW-0694">RNA-binding</keyword>
<dbReference type="InterPro" id="IPR029751">
    <property type="entry name" value="Ribosomal_L25_dom"/>
</dbReference>
<evidence type="ECO:0000256" key="6">
    <source>
        <dbReference type="SAM" id="MobiDB-lite"/>
    </source>
</evidence>
<dbReference type="InterPro" id="IPR037121">
    <property type="entry name" value="Ribosomal_bL25_C"/>
</dbReference>
<evidence type="ECO:0000256" key="5">
    <source>
        <dbReference type="HAMAP-Rule" id="MF_01334"/>
    </source>
</evidence>
<dbReference type="GO" id="GO:0008097">
    <property type="term" value="F:5S rRNA binding"/>
    <property type="evidence" value="ECO:0007669"/>
    <property type="project" value="InterPro"/>
</dbReference>
<feature type="domain" description="Large ribosomal subunit protein bL25 beta" evidence="8">
    <location>
        <begin position="104"/>
        <end position="191"/>
    </location>
</feature>
<dbReference type="RefSeq" id="WP_110263237.1">
    <property type="nucleotide sequence ID" value="NZ_CAKZQT010000031.1"/>
</dbReference>
<feature type="domain" description="Large ribosomal subunit protein bL25 L25" evidence="7">
    <location>
        <begin position="9"/>
        <end position="94"/>
    </location>
</feature>
<comment type="subunit">
    <text evidence="5">Part of the 50S ribosomal subunit; part of the 5S rRNA/L5/L18/L25 subcomplex. Contacts the 5S rRNA. Binds to the 5S rRNA independently of L5 and L18.</text>
</comment>
<dbReference type="NCBIfam" id="NF004612">
    <property type="entry name" value="PRK05943.1"/>
    <property type="match status" value="1"/>
</dbReference>
<dbReference type="NCBIfam" id="NF004128">
    <property type="entry name" value="PRK05618.1-2"/>
    <property type="match status" value="1"/>
</dbReference>
<evidence type="ECO:0000313" key="9">
    <source>
        <dbReference type="EMBL" id="PXV71084.1"/>
    </source>
</evidence>
<dbReference type="Pfam" id="PF01386">
    <property type="entry name" value="Ribosomal_L25p"/>
    <property type="match status" value="1"/>
</dbReference>
<feature type="region of interest" description="Disordered" evidence="6">
    <location>
        <begin position="195"/>
        <end position="218"/>
    </location>
</feature>
<dbReference type="InterPro" id="IPR020055">
    <property type="entry name" value="Ribosomal_bL25_short"/>
</dbReference>
<keyword evidence="10" id="KW-1185">Reference proteome</keyword>
<dbReference type="InterPro" id="IPR020930">
    <property type="entry name" value="Ribosomal_uL5_bac-type"/>
</dbReference>
<dbReference type="GO" id="GO:0006412">
    <property type="term" value="P:translation"/>
    <property type="evidence" value="ECO:0007669"/>
    <property type="project" value="UniProtKB-UniRule"/>
</dbReference>
<dbReference type="OrthoDB" id="9806411at2"/>
<evidence type="ECO:0000259" key="7">
    <source>
        <dbReference type="Pfam" id="PF01386"/>
    </source>
</evidence>
<name>A0A318EJM3_9GAMM</name>
<sequence>MKENFVVIAESRADQGKGASRRLRREGKIPAIVYGGGETPTSVSLSANEMAKHLKVEAFYSHLLTLKLDGTEQQVVLKDLQRHPVSGYATHADFQRVQADKLLRMHVPLHFKGETVAPGVKTGGGIVEHHLNQVEVECLPKDLPEYIEVDLSSMQVNESIHLSELTLPQGVTLLELKHDNDQSVVSIHLPRAAIEEEAPAADAPAEGAAADAKKEEKK</sequence>
<dbReference type="InterPro" id="IPR020057">
    <property type="entry name" value="Ribosomal_bL25_b-dom"/>
</dbReference>
<dbReference type="PANTHER" id="PTHR33284">
    <property type="entry name" value="RIBOSOMAL PROTEIN L25/GLN-TRNA SYNTHETASE, ANTI-CODON-BINDING DOMAIN-CONTAINING PROTEIN"/>
    <property type="match status" value="1"/>
</dbReference>
<keyword evidence="1 5" id="KW-0699">rRNA-binding</keyword>
<dbReference type="HAMAP" id="MF_01336">
    <property type="entry name" value="Ribosomal_bL25"/>
    <property type="match status" value="1"/>
</dbReference>
<gene>
    <name evidence="5" type="primary">rplY</name>
    <name evidence="5" type="synonym">ctc</name>
    <name evidence="9" type="ORF">C8D93_101123</name>
</gene>
<dbReference type="Gene3D" id="2.40.240.10">
    <property type="entry name" value="Ribosomal Protein L25, Chain P"/>
    <property type="match status" value="1"/>
</dbReference>
<dbReference type="CDD" id="cd00495">
    <property type="entry name" value="Ribosomal_L25_TL5_CTC"/>
    <property type="match status" value="1"/>
</dbReference>
<comment type="caution">
    <text evidence="9">The sequence shown here is derived from an EMBL/GenBank/DDBJ whole genome shotgun (WGS) entry which is preliminary data.</text>
</comment>
<dbReference type="Proteomes" id="UP000248330">
    <property type="component" value="Unassembled WGS sequence"/>
</dbReference>
<dbReference type="InterPro" id="IPR011035">
    <property type="entry name" value="Ribosomal_bL25/Gln-tRNA_synth"/>
</dbReference>
<proteinExistence type="inferred from homology"/>
<comment type="function">
    <text evidence="5">This is one of the proteins that binds to the 5S RNA in the ribosome where it forms part of the central protuberance.</text>
</comment>
<comment type="similarity">
    <text evidence="5">Belongs to the bacterial ribosomal protein bL25 family. CTC subfamily.</text>
</comment>
<evidence type="ECO:0000259" key="8">
    <source>
        <dbReference type="Pfam" id="PF14693"/>
    </source>
</evidence>
<dbReference type="HAMAP" id="MF_01334">
    <property type="entry name" value="Ribosomal_bL25_CTC"/>
    <property type="match status" value="1"/>
</dbReference>
<evidence type="ECO:0000256" key="4">
    <source>
        <dbReference type="ARBA" id="ARBA00023274"/>
    </source>
</evidence>
<dbReference type="GO" id="GO:0022625">
    <property type="term" value="C:cytosolic large ribosomal subunit"/>
    <property type="evidence" value="ECO:0007669"/>
    <property type="project" value="TreeGrafter"/>
</dbReference>
<dbReference type="Pfam" id="PF14693">
    <property type="entry name" value="Ribosomal_TL5_C"/>
    <property type="match status" value="1"/>
</dbReference>
<evidence type="ECO:0000256" key="2">
    <source>
        <dbReference type="ARBA" id="ARBA00022884"/>
    </source>
</evidence>
<dbReference type="Gene3D" id="2.170.120.20">
    <property type="entry name" value="Ribosomal protein L25, beta domain"/>
    <property type="match status" value="1"/>
</dbReference>
<dbReference type="InterPro" id="IPR020056">
    <property type="entry name" value="Rbsml_bL25/Gln-tRNA_synth_N"/>
</dbReference>
<protein>
    <recommendedName>
        <fullName evidence="5">Large ribosomal subunit protein bL25</fullName>
    </recommendedName>
    <alternativeName>
        <fullName evidence="5">General stress protein CTC</fullName>
    </alternativeName>
</protein>
<feature type="compositionally biased region" description="Low complexity" evidence="6">
    <location>
        <begin position="200"/>
        <end position="210"/>
    </location>
</feature>